<sequence>MDIGFLESHHIRMKKIGAYALLFRNSIEKKTWKKYGFEEGYEQDNLIFAVLLYVMEQSLKEEICTIDNISVFIDELNNIFFKKEMTYEDCKGLSEFIINTVLCDEGRAMYFRAFNFKDRQYEDINISFIRNKIEYVDGVRRVVYALTDEGYSLILSTLEVEENLKITIDEIIFKMHLEKADYDKAVNDIKNIFNQFRIRVQKIEDDIRRIKENPLAYSVAEYRNITEGNLELLWKSKEKFVLHRENVNEKIKEFHEKDINIQELNEEEKQNLDNLKTIKEYLGRTIDEDQRILLRHYDLKEIYGKELEDISKMTLIDRFNLKTDVYDKVIKDISKLENIHIFFRPLFIKDVKKRYNLNKALTYDMARKSKGDTEEEILGFDEEEFMEEEHRRKAEKLKRYKDIIKVILEFAETEPNISLKEISTVAKENGEIMKRLIPNVRMFREVIIEMLKSKEFHIDELIRERRVDYIEDNEYDFQLTRCILDIIYENKEFSRIKYISVAKNQYGQDISLEGLRDEDGREKKFICSDVIFTVR</sequence>
<protein>
    <submittedName>
        <fullName evidence="1">Uncharacterized protein</fullName>
    </submittedName>
</protein>
<proteinExistence type="predicted"/>
<reference evidence="1 2" key="1">
    <citation type="submission" date="2016-11" db="EMBL/GenBank/DDBJ databases">
        <authorList>
            <person name="Jaros S."/>
            <person name="Januszkiewicz K."/>
            <person name="Wedrychowicz H."/>
        </authorList>
    </citation>
    <scope>NUCLEOTIDE SEQUENCE [LARGE SCALE GENOMIC DNA]</scope>
    <source>
        <strain evidence="1 2">DSM 3090</strain>
    </source>
</reference>
<accession>A0A1M6K6C4</accession>
<organism evidence="1 2">
    <name type="scientific">Hathewaya proteolytica DSM 3090</name>
    <dbReference type="NCBI Taxonomy" id="1121331"/>
    <lineage>
        <taxon>Bacteria</taxon>
        <taxon>Bacillati</taxon>
        <taxon>Bacillota</taxon>
        <taxon>Clostridia</taxon>
        <taxon>Eubacteriales</taxon>
        <taxon>Clostridiaceae</taxon>
        <taxon>Hathewaya</taxon>
    </lineage>
</organism>
<dbReference type="AlphaFoldDB" id="A0A1M6K6C4"/>
<keyword evidence="2" id="KW-1185">Reference proteome</keyword>
<evidence type="ECO:0000313" key="2">
    <source>
        <dbReference type="Proteomes" id="UP000183952"/>
    </source>
</evidence>
<dbReference type="RefSeq" id="WP_072901645.1">
    <property type="nucleotide sequence ID" value="NZ_FRAD01000004.1"/>
</dbReference>
<dbReference type="Proteomes" id="UP000183952">
    <property type="component" value="Unassembled WGS sequence"/>
</dbReference>
<evidence type="ECO:0000313" key="1">
    <source>
        <dbReference type="EMBL" id="SHJ54457.1"/>
    </source>
</evidence>
<gene>
    <name evidence="1" type="ORF">SAMN02745248_00350</name>
</gene>
<dbReference type="OrthoDB" id="1643270at2"/>
<dbReference type="EMBL" id="FRAD01000004">
    <property type="protein sequence ID" value="SHJ54457.1"/>
    <property type="molecule type" value="Genomic_DNA"/>
</dbReference>
<name>A0A1M6K6C4_9CLOT</name>
<dbReference type="STRING" id="1121331.SAMN02745248_00350"/>